<protein>
    <recommendedName>
        <fullName evidence="5">N-acetyl-gamma-glutamyl-phosphate reductase</fullName>
        <shortName evidence="5">AGPR</shortName>
        <ecNumber evidence="5">1.2.1.38</ecNumber>
    </recommendedName>
    <alternativeName>
        <fullName evidence="5">N-acetyl-glutamate semialdehyde dehydrogenase</fullName>
        <shortName evidence="5">NAGSA dehydrogenase</shortName>
    </alternativeName>
</protein>
<dbReference type="Pfam" id="PF01118">
    <property type="entry name" value="Semialdhyde_dh"/>
    <property type="match status" value="1"/>
</dbReference>
<gene>
    <name evidence="5" type="primary">argC</name>
    <name evidence="8" type="ORF">SAMN05216184_10510</name>
</gene>
<dbReference type="SMART" id="SM00859">
    <property type="entry name" value="Semialdhyde_dh"/>
    <property type="match status" value="1"/>
</dbReference>
<dbReference type="GO" id="GO:0006526">
    <property type="term" value="P:L-arginine biosynthetic process"/>
    <property type="evidence" value="ECO:0007669"/>
    <property type="project" value="UniProtKB-UniRule"/>
</dbReference>
<evidence type="ECO:0000259" key="7">
    <source>
        <dbReference type="SMART" id="SM00859"/>
    </source>
</evidence>
<feature type="active site" evidence="5 6">
    <location>
        <position position="181"/>
    </location>
</feature>
<dbReference type="InterPro" id="IPR000706">
    <property type="entry name" value="AGPR_type-1"/>
</dbReference>
<keyword evidence="3 5" id="KW-0521">NADP</keyword>
<accession>A0A2Y9ACP3</accession>
<evidence type="ECO:0000256" key="5">
    <source>
        <dbReference type="HAMAP-Rule" id="MF_00150"/>
    </source>
</evidence>
<dbReference type="Gene3D" id="3.40.50.720">
    <property type="entry name" value="NAD(P)-binding Rossmann-like Domain"/>
    <property type="match status" value="1"/>
</dbReference>
<keyword evidence="5" id="KW-0963">Cytoplasm</keyword>
<sequence>MSGPASPEEYVALHSLPCIVMRVTVSVAVAGASGYAGGEVLRLLLAHPEVEIGALTANASAGDLLGQHQPHLLPLADRLIEPTDPTRLAGHDVVVLALPHGASGELTDALAALDGPTPLLLDCGADHRLEHVADWDHFYGGTFAGAWPYGMPELRHAGESGTAAAQRQILREARTVAVPGCNVTAVTLALQPGVSAGVVDPGDVVAVLANGYSGAGKSLKPHLLASEGMGTAMPYAVGGGHRHVPEIEQNLRRAGAADVRLSFTPTLVPMARGILATVTAPLTPGTTTAQVRAAWEDAYAGEAFVRLLPEGQWPTTAATLGANTAHVQVTVDERAGRAVAVCAIDNLVKGTAGAAVQSMNLALGLPEQLGLTTVGVAP</sequence>
<dbReference type="InterPro" id="IPR023013">
    <property type="entry name" value="AGPR_AS"/>
</dbReference>
<evidence type="ECO:0000313" key="9">
    <source>
        <dbReference type="Proteomes" id="UP000250222"/>
    </source>
</evidence>
<dbReference type="CDD" id="cd23934">
    <property type="entry name" value="AGPR_1_C"/>
    <property type="match status" value="1"/>
</dbReference>
<dbReference type="GO" id="GO:0070401">
    <property type="term" value="F:NADP+ binding"/>
    <property type="evidence" value="ECO:0007669"/>
    <property type="project" value="InterPro"/>
</dbReference>
<dbReference type="Proteomes" id="UP000250222">
    <property type="component" value="Unassembled WGS sequence"/>
</dbReference>
<keyword evidence="1 5" id="KW-0055">Arginine biosynthesis</keyword>
<evidence type="ECO:0000256" key="3">
    <source>
        <dbReference type="ARBA" id="ARBA00022857"/>
    </source>
</evidence>
<dbReference type="InterPro" id="IPR050085">
    <property type="entry name" value="AGPR"/>
</dbReference>
<keyword evidence="9" id="KW-1185">Reference proteome</keyword>
<dbReference type="EMBL" id="UETB01000005">
    <property type="protein sequence ID" value="SSA41746.1"/>
    <property type="molecule type" value="Genomic_DNA"/>
</dbReference>
<dbReference type="InterPro" id="IPR058924">
    <property type="entry name" value="AGPR_dimerisation_dom"/>
</dbReference>
<dbReference type="GO" id="GO:0005737">
    <property type="term" value="C:cytoplasm"/>
    <property type="evidence" value="ECO:0007669"/>
    <property type="project" value="UniProtKB-SubCell"/>
</dbReference>
<dbReference type="SUPFAM" id="SSF55347">
    <property type="entry name" value="Glyceraldehyde-3-phosphate dehydrogenase-like, C-terminal domain"/>
    <property type="match status" value="1"/>
</dbReference>
<dbReference type="InterPro" id="IPR000534">
    <property type="entry name" value="Semialdehyde_DH_NAD-bd"/>
</dbReference>
<dbReference type="PANTHER" id="PTHR32338:SF10">
    <property type="entry name" value="N-ACETYL-GAMMA-GLUTAMYL-PHOSPHATE REDUCTASE, CHLOROPLASTIC-RELATED"/>
    <property type="match status" value="1"/>
</dbReference>
<dbReference type="HAMAP" id="MF_00150">
    <property type="entry name" value="ArgC_type1"/>
    <property type="match status" value="1"/>
</dbReference>
<reference evidence="8 9" key="1">
    <citation type="submission" date="2016-10" db="EMBL/GenBank/DDBJ databases">
        <authorList>
            <person name="Cai Z."/>
        </authorList>
    </citation>
    <scope>NUCLEOTIDE SEQUENCE [LARGE SCALE GENOMIC DNA]</scope>
    <source>
        <strain evidence="8 9">CGMCC 1.10826</strain>
    </source>
</reference>
<dbReference type="GO" id="GO:0003942">
    <property type="term" value="F:N-acetyl-gamma-glutamyl-phosphate reductase activity"/>
    <property type="evidence" value="ECO:0007669"/>
    <property type="project" value="UniProtKB-UniRule"/>
</dbReference>
<dbReference type="PROSITE" id="PS01224">
    <property type="entry name" value="ARGC"/>
    <property type="match status" value="1"/>
</dbReference>
<dbReference type="GO" id="GO:0051287">
    <property type="term" value="F:NAD binding"/>
    <property type="evidence" value="ECO:0007669"/>
    <property type="project" value="InterPro"/>
</dbReference>
<dbReference type="Pfam" id="PF22698">
    <property type="entry name" value="Semialdhyde_dhC_1"/>
    <property type="match status" value="1"/>
</dbReference>
<feature type="domain" description="Semialdehyde dehydrogenase NAD-binding" evidence="7">
    <location>
        <begin position="26"/>
        <end position="161"/>
    </location>
</feature>
<dbReference type="PANTHER" id="PTHR32338">
    <property type="entry name" value="N-ACETYL-GAMMA-GLUTAMYL-PHOSPHATE REDUCTASE, CHLOROPLASTIC-RELATED-RELATED"/>
    <property type="match status" value="1"/>
</dbReference>
<organism evidence="8 9">
    <name type="scientific">Georgenia satyanarayanai</name>
    <dbReference type="NCBI Taxonomy" id="860221"/>
    <lineage>
        <taxon>Bacteria</taxon>
        <taxon>Bacillati</taxon>
        <taxon>Actinomycetota</taxon>
        <taxon>Actinomycetes</taxon>
        <taxon>Micrococcales</taxon>
        <taxon>Bogoriellaceae</taxon>
        <taxon>Georgenia</taxon>
    </lineage>
</organism>
<dbReference type="Gene3D" id="3.30.360.10">
    <property type="entry name" value="Dihydrodipicolinate Reductase, domain 2"/>
    <property type="match status" value="1"/>
</dbReference>
<comment type="function">
    <text evidence="5">Catalyzes the NADPH-dependent reduction of N-acetyl-5-glutamyl phosphate to yield N-acetyl-L-glutamate 5-semialdehyde.</text>
</comment>
<comment type="similarity">
    <text evidence="5">Belongs to the NAGSA dehydrogenase family. Type 1 subfamily.</text>
</comment>
<evidence type="ECO:0000256" key="4">
    <source>
        <dbReference type="ARBA" id="ARBA00023002"/>
    </source>
</evidence>
<dbReference type="NCBIfam" id="TIGR01850">
    <property type="entry name" value="argC"/>
    <property type="match status" value="1"/>
</dbReference>
<dbReference type="CDD" id="cd24148">
    <property type="entry name" value="AGPR_1_actinobacAGPR_like"/>
    <property type="match status" value="1"/>
</dbReference>
<proteinExistence type="inferred from homology"/>
<dbReference type="AlphaFoldDB" id="A0A2Y9ACP3"/>
<evidence type="ECO:0000256" key="6">
    <source>
        <dbReference type="PROSITE-ProRule" id="PRU10010"/>
    </source>
</evidence>
<comment type="subcellular location">
    <subcellularLocation>
        <location evidence="5">Cytoplasm</location>
    </subcellularLocation>
</comment>
<evidence type="ECO:0000313" key="8">
    <source>
        <dbReference type="EMBL" id="SSA41746.1"/>
    </source>
</evidence>
<name>A0A2Y9ACP3_9MICO</name>
<dbReference type="UniPathway" id="UPA00068">
    <property type="reaction ID" value="UER00108"/>
</dbReference>
<dbReference type="InterPro" id="IPR036291">
    <property type="entry name" value="NAD(P)-bd_dom_sf"/>
</dbReference>
<keyword evidence="4 5" id="KW-0560">Oxidoreductase</keyword>
<dbReference type="EC" id="1.2.1.38" evidence="5"/>
<evidence type="ECO:0000256" key="2">
    <source>
        <dbReference type="ARBA" id="ARBA00022605"/>
    </source>
</evidence>
<keyword evidence="2 5" id="KW-0028">Amino-acid biosynthesis</keyword>
<comment type="catalytic activity">
    <reaction evidence="5">
        <text>N-acetyl-L-glutamate 5-semialdehyde + phosphate + NADP(+) = N-acetyl-L-glutamyl 5-phosphate + NADPH + H(+)</text>
        <dbReference type="Rhea" id="RHEA:21588"/>
        <dbReference type="ChEBI" id="CHEBI:15378"/>
        <dbReference type="ChEBI" id="CHEBI:29123"/>
        <dbReference type="ChEBI" id="CHEBI:43474"/>
        <dbReference type="ChEBI" id="CHEBI:57783"/>
        <dbReference type="ChEBI" id="CHEBI:57936"/>
        <dbReference type="ChEBI" id="CHEBI:58349"/>
        <dbReference type="EC" id="1.2.1.38"/>
    </reaction>
</comment>
<evidence type="ECO:0000256" key="1">
    <source>
        <dbReference type="ARBA" id="ARBA00022571"/>
    </source>
</evidence>
<comment type="pathway">
    <text evidence="5">Amino-acid biosynthesis; L-arginine biosynthesis; N(2)-acetyl-L-ornithine from L-glutamate: step 3/4.</text>
</comment>
<dbReference type="SUPFAM" id="SSF51735">
    <property type="entry name" value="NAD(P)-binding Rossmann-fold domains"/>
    <property type="match status" value="1"/>
</dbReference>